<dbReference type="InterPro" id="IPR002586">
    <property type="entry name" value="CobQ/CobB/MinD/ParA_Nub-bd_dom"/>
</dbReference>
<dbReference type="Proteomes" id="UP000490535">
    <property type="component" value="Unassembled WGS sequence"/>
</dbReference>
<name>A0A833UF18_ACIBZ</name>
<evidence type="ECO:0000313" key="3">
    <source>
        <dbReference type="Proteomes" id="UP000490535"/>
    </source>
</evidence>
<organism evidence="2 3">
    <name type="scientific">Acinetobacter bereziniae</name>
    <name type="common">Acinetobacter genomosp. 10</name>
    <dbReference type="NCBI Taxonomy" id="106648"/>
    <lineage>
        <taxon>Bacteria</taxon>
        <taxon>Pseudomonadati</taxon>
        <taxon>Pseudomonadota</taxon>
        <taxon>Gammaproteobacteria</taxon>
        <taxon>Moraxellales</taxon>
        <taxon>Moraxellaceae</taxon>
        <taxon>Acinetobacter</taxon>
    </lineage>
</organism>
<feature type="domain" description="CobQ/CobB/MinD/ParA nucleotide binding" evidence="1">
    <location>
        <begin position="6"/>
        <end position="117"/>
    </location>
</feature>
<dbReference type="Pfam" id="PF01656">
    <property type="entry name" value="CbiA"/>
    <property type="match status" value="1"/>
</dbReference>
<gene>
    <name evidence="2" type="primary">traL</name>
    <name evidence="2" type="ORF">GAK29_00233</name>
</gene>
<proteinExistence type="predicted"/>
<dbReference type="InterPro" id="IPR027417">
    <property type="entry name" value="P-loop_NTPase"/>
</dbReference>
<dbReference type="SUPFAM" id="SSF52540">
    <property type="entry name" value="P-loop containing nucleoside triphosphate hydrolases"/>
    <property type="match status" value="1"/>
</dbReference>
<evidence type="ECO:0000259" key="1">
    <source>
        <dbReference type="Pfam" id="PF01656"/>
    </source>
</evidence>
<evidence type="ECO:0000313" key="2">
    <source>
        <dbReference type="EMBL" id="KAF1028137.1"/>
    </source>
</evidence>
<sequence>MATINIVIQGKGGVGKTFTSIMIAQYLQDKGVDSTNIDTDPVNNSFSAYSSLSAQPLKIVENNAIKPKAFDDLMELLIETNKTVVIDNGASSFLPLVSYLLENECFEVLKDSGHIINIHSIIAGGQALADTMVNLDQMLQHLPPYVNFIVWLNEKDGDIAHNSDPNLGFEKSTIYTKNKARIKSVIHLPKPSQDQLLDLRKALSLKITLSEAIASADFKVMEKQRIKLYQRNVYQQLDNAIIFESEIKEKA</sequence>
<reference evidence="3" key="1">
    <citation type="journal article" date="2020" name="MBio">
        <title>Horizontal gene transfer to a defensive symbiont with a reduced genome amongst a multipartite beetle microbiome.</title>
        <authorList>
            <person name="Waterworth S.C."/>
            <person name="Florez L.V."/>
            <person name="Rees E.R."/>
            <person name="Hertweck C."/>
            <person name="Kaltenpoth M."/>
            <person name="Kwan J.C."/>
        </authorList>
    </citation>
    <scope>NUCLEOTIDE SEQUENCE [LARGE SCALE GENOMIC DNA]</scope>
</reference>
<dbReference type="Gene3D" id="3.40.50.300">
    <property type="entry name" value="P-loop containing nucleotide triphosphate hydrolases"/>
    <property type="match status" value="1"/>
</dbReference>
<comment type="caution">
    <text evidence="2">The sequence shown here is derived from an EMBL/GenBank/DDBJ whole genome shotgun (WGS) entry which is preliminary data.</text>
</comment>
<accession>A0A833UF18</accession>
<protein>
    <submittedName>
        <fullName evidence="2">Protein TraL</fullName>
    </submittedName>
</protein>
<dbReference type="AlphaFoldDB" id="A0A833UF18"/>
<dbReference type="EMBL" id="WNDP01000003">
    <property type="protein sequence ID" value="KAF1028137.1"/>
    <property type="molecule type" value="Genomic_DNA"/>
</dbReference>